<evidence type="ECO:0000313" key="2">
    <source>
        <dbReference type="Proteomes" id="UP000494203"/>
    </source>
</evidence>
<protein>
    <submittedName>
        <fullName evidence="1">Uncharacterized protein</fullName>
    </submittedName>
</protein>
<reference evidence="1 2" key="1">
    <citation type="submission" date="2020-04" db="EMBL/GenBank/DDBJ databases">
        <authorList>
            <person name="De Canck E."/>
        </authorList>
    </citation>
    <scope>NUCLEOTIDE SEQUENCE [LARGE SCALE GENOMIC DNA]</scope>
    <source>
        <strain evidence="1 2">LMG 26788</strain>
    </source>
</reference>
<dbReference type="EMBL" id="CADIKZ010000004">
    <property type="protein sequence ID" value="CAB3855823.1"/>
    <property type="molecule type" value="Genomic_DNA"/>
</dbReference>
<dbReference type="Proteomes" id="UP000494203">
    <property type="component" value="Unassembled WGS sequence"/>
</dbReference>
<gene>
    <name evidence="1" type="ORF">LMG26788_02004</name>
</gene>
<name>A0A6S7CNQ3_9BURK</name>
<proteinExistence type="predicted"/>
<keyword evidence="2" id="KW-1185">Reference proteome</keyword>
<accession>A0A6S7CNQ3</accession>
<sequence length="37" mass="3565">MQSSGHAPEGASIGEFADQAAGIAAMVCATAAVSFLP</sequence>
<evidence type="ECO:0000313" key="1">
    <source>
        <dbReference type="EMBL" id="CAB3855823.1"/>
    </source>
</evidence>
<dbReference type="AlphaFoldDB" id="A0A6S7CNQ3"/>
<organism evidence="1 2">
    <name type="scientific">Achromobacter pulmonis</name>
    <dbReference type="NCBI Taxonomy" id="1389932"/>
    <lineage>
        <taxon>Bacteria</taxon>
        <taxon>Pseudomonadati</taxon>
        <taxon>Pseudomonadota</taxon>
        <taxon>Betaproteobacteria</taxon>
        <taxon>Burkholderiales</taxon>
        <taxon>Alcaligenaceae</taxon>
        <taxon>Achromobacter</taxon>
    </lineage>
</organism>